<dbReference type="EMBL" id="JABBVZ010000124">
    <property type="protein sequence ID" value="NMP24572.1"/>
    <property type="molecule type" value="Genomic_DNA"/>
</dbReference>
<proteinExistence type="inferred from homology"/>
<comment type="caution">
    <text evidence="13">The sequence shown here is derived from an EMBL/GenBank/DDBJ whole genome shotgun (WGS) entry which is preliminary data.</text>
</comment>
<comment type="catalytic activity">
    <reaction evidence="10">
        <text>Mg(2+)(in) = Mg(2+)(out)</text>
        <dbReference type="Rhea" id="RHEA:29827"/>
        <dbReference type="ChEBI" id="CHEBI:18420"/>
    </reaction>
</comment>
<keyword evidence="9 12" id="KW-0472">Membrane</keyword>
<evidence type="ECO:0000256" key="3">
    <source>
        <dbReference type="ARBA" id="ARBA00022448"/>
    </source>
</evidence>
<keyword evidence="7 12" id="KW-1133">Transmembrane helix</keyword>
<evidence type="ECO:0000313" key="13">
    <source>
        <dbReference type="EMBL" id="NMP24572.1"/>
    </source>
</evidence>
<dbReference type="PANTHER" id="PTHR46494">
    <property type="entry name" value="CORA FAMILY METAL ION TRANSPORTER (EUROFUNG)"/>
    <property type="match status" value="1"/>
</dbReference>
<evidence type="ECO:0000256" key="8">
    <source>
        <dbReference type="ARBA" id="ARBA00023065"/>
    </source>
</evidence>
<dbReference type="GO" id="GO:0005886">
    <property type="term" value="C:plasma membrane"/>
    <property type="evidence" value="ECO:0007669"/>
    <property type="project" value="UniProtKB-SubCell"/>
</dbReference>
<name>A0A7Y0Q4F5_9FIRM</name>
<evidence type="ECO:0000256" key="10">
    <source>
        <dbReference type="ARBA" id="ARBA00034269"/>
    </source>
</evidence>
<evidence type="ECO:0000256" key="5">
    <source>
        <dbReference type="ARBA" id="ARBA00022692"/>
    </source>
</evidence>
<protein>
    <submittedName>
        <fullName evidence="13">Magnesium transporter CorA</fullName>
    </submittedName>
</protein>
<evidence type="ECO:0000256" key="12">
    <source>
        <dbReference type="SAM" id="Phobius"/>
    </source>
</evidence>
<dbReference type="Gene3D" id="3.30.460.20">
    <property type="entry name" value="CorA soluble domain-like"/>
    <property type="match status" value="1"/>
</dbReference>
<comment type="function">
    <text evidence="11">Mediates influx of magnesium ions. Alternates between open and closed states. Activated by low cytoplasmic Mg(2+) levels. Inactive when cytoplasmic Mg(2+) levels are high.</text>
</comment>
<dbReference type="AlphaFoldDB" id="A0A7Y0Q4F5"/>
<reference evidence="13 14" key="1">
    <citation type="submission" date="2020-04" db="EMBL/GenBank/DDBJ databases">
        <authorList>
            <person name="Zhang R."/>
            <person name="Schippers A."/>
        </authorList>
    </citation>
    <scope>NUCLEOTIDE SEQUENCE [LARGE SCALE GENOMIC DNA]</scope>
    <source>
        <strain evidence="13 14">DSM 109850</strain>
    </source>
</reference>
<accession>A0A7Y0Q4F5</accession>
<evidence type="ECO:0000256" key="7">
    <source>
        <dbReference type="ARBA" id="ARBA00022989"/>
    </source>
</evidence>
<dbReference type="GO" id="GO:0015095">
    <property type="term" value="F:magnesium ion transmembrane transporter activity"/>
    <property type="evidence" value="ECO:0007669"/>
    <property type="project" value="TreeGrafter"/>
</dbReference>
<dbReference type="SUPFAM" id="SSF143865">
    <property type="entry name" value="CorA soluble domain-like"/>
    <property type="match status" value="1"/>
</dbReference>
<dbReference type="RefSeq" id="WP_169102782.1">
    <property type="nucleotide sequence ID" value="NZ_JABBVZ010000124.1"/>
</dbReference>
<comment type="subcellular location">
    <subcellularLocation>
        <location evidence="1">Cell membrane</location>
        <topology evidence="1">Multi-pass membrane protein</topology>
    </subcellularLocation>
</comment>
<evidence type="ECO:0000256" key="2">
    <source>
        <dbReference type="ARBA" id="ARBA00009765"/>
    </source>
</evidence>
<dbReference type="PANTHER" id="PTHR46494:SF1">
    <property type="entry name" value="CORA FAMILY METAL ION TRANSPORTER (EUROFUNG)"/>
    <property type="match status" value="1"/>
</dbReference>
<evidence type="ECO:0000256" key="9">
    <source>
        <dbReference type="ARBA" id="ARBA00023136"/>
    </source>
</evidence>
<keyword evidence="8" id="KW-0406">Ion transport</keyword>
<evidence type="ECO:0000256" key="4">
    <source>
        <dbReference type="ARBA" id="ARBA00022475"/>
    </source>
</evidence>
<evidence type="ECO:0000313" key="14">
    <source>
        <dbReference type="Proteomes" id="UP000533476"/>
    </source>
</evidence>
<dbReference type="InterPro" id="IPR045863">
    <property type="entry name" value="CorA_TM1_TM2"/>
</dbReference>
<gene>
    <name evidence="13" type="ORF">HIJ39_19860</name>
</gene>
<dbReference type="InterPro" id="IPR002523">
    <property type="entry name" value="MgTranspt_CorA/ZnTranspt_ZntB"/>
</dbReference>
<dbReference type="Pfam" id="PF01544">
    <property type="entry name" value="CorA"/>
    <property type="match status" value="1"/>
</dbReference>
<keyword evidence="6" id="KW-0460">Magnesium</keyword>
<dbReference type="GO" id="GO:0000287">
    <property type="term" value="F:magnesium ion binding"/>
    <property type="evidence" value="ECO:0007669"/>
    <property type="project" value="TreeGrafter"/>
</dbReference>
<evidence type="ECO:0000256" key="1">
    <source>
        <dbReference type="ARBA" id="ARBA00004651"/>
    </source>
</evidence>
<comment type="similarity">
    <text evidence="2">Belongs to the CorA metal ion transporter (MIT) (TC 1.A.35) family.</text>
</comment>
<dbReference type="Gene3D" id="1.20.58.340">
    <property type="entry name" value="Magnesium transport protein CorA, transmembrane region"/>
    <property type="match status" value="2"/>
</dbReference>
<feature type="transmembrane region" description="Helical" evidence="12">
    <location>
        <begin position="287"/>
        <end position="306"/>
    </location>
</feature>
<dbReference type="SUPFAM" id="SSF144083">
    <property type="entry name" value="Magnesium transport protein CorA, transmembrane region"/>
    <property type="match status" value="1"/>
</dbReference>
<evidence type="ECO:0000256" key="6">
    <source>
        <dbReference type="ARBA" id="ARBA00022842"/>
    </source>
</evidence>
<dbReference type="InterPro" id="IPR045861">
    <property type="entry name" value="CorA_cytoplasmic_dom"/>
</dbReference>
<feature type="transmembrane region" description="Helical" evidence="12">
    <location>
        <begin position="251"/>
        <end position="275"/>
    </location>
</feature>
<evidence type="ECO:0000256" key="11">
    <source>
        <dbReference type="ARBA" id="ARBA00045497"/>
    </source>
</evidence>
<organism evidence="13 14">
    <name type="scientific">Sulfobacillus harzensis</name>
    <dbReference type="NCBI Taxonomy" id="2729629"/>
    <lineage>
        <taxon>Bacteria</taxon>
        <taxon>Bacillati</taxon>
        <taxon>Bacillota</taxon>
        <taxon>Clostridia</taxon>
        <taxon>Eubacteriales</taxon>
        <taxon>Clostridiales Family XVII. Incertae Sedis</taxon>
        <taxon>Sulfobacillus</taxon>
    </lineage>
</organism>
<dbReference type="GO" id="GO:0015087">
    <property type="term" value="F:cobalt ion transmembrane transporter activity"/>
    <property type="evidence" value="ECO:0007669"/>
    <property type="project" value="TreeGrafter"/>
</dbReference>
<keyword evidence="14" id="KW-1185">Reference proteome</keyword>
<keyword evidence="4" id="KW-1003">Cell membrane</keyword>
<keyword evidence="3" id="KW-0813">Transport</keyword>
<dbReference type="Proteomes" id="UP000533476">
    <property type="component" value="Unassembled WGS sequence"/>
</dbReference>
<dbReference type="GO" id="GO:0050897">
    <property type="term" value="F:cobalt ion binding"/>
    <property type="evidence" value="ECO:0007669"/>
    <property type="project" value="TreeGrafter"/>
</dbReference>
<sequence length="313" mass="36293">MARFLYSLDKKTRWSDTWPEKSDDLWVDMGPNDQGHIQEIVEHLYRAHPKVIEHLLHGENRRPSLLVEDDAVSFMLALVPTHQDEPLHHLSFIIGKHFLVTAHLDDDSPVVDQAFGYIKQNQMMDEGVDFALYQVLSGHVEALRHNVNVIDQQFERLHEMMLDHPYKDMAPLILKLRKRAMEAKYMLDPEGSIFELLKSSDFPYVRKKNHPYMQDVAYMMQEVVSEVEQIRSGLAEMVEAYTSLQSNAINLVMRFLTVISVLSLPATTIASIYGMNFKIPELKWSFGYWYALSLMLVVTLVLLYAMKKKSHRG</sequence>
<dbReference type="FunFam" id="1.20.58.340:FF:000004">
    <property type="entry name" value="Magnesium transport protein CorA"/>
    <property type="match status" value="1"/>
</dbReference>
<keyword evidence="5 12" id="KW-0812">Transmembrane</keyword>